<keyword evidence="4 6" id="KW-1133">Transmembrane helix</keyword>
<dbReference type="InterPro" id="IPR051791">
    <property type="entry name" value="Pra-immunoreactive"/>
</dbReference>
<dbReference type="GO" id="GO:0005886">
    <property type="term" value="C:plasma membrane"/>
    <property type="evidence" value="ECO:0007669"/>
    <property type="project" value="UniProtKB-SubCell"/>
</dbReference>
<dbReference type="InterPro" id="IPR010432">
    <property type="entry name" value="RDD"/>
</dbReference>
<feature type="transmembrane region" description="Helical" evidence="6">
    <location>
        <begin position="17"/>
        <end position="37"/>
    </location>
</feature>
<evidence type="ECO:0000256" key="5">
    <source>
        <dbReference type="ARBA" id="ARBA00023136"/>
    </source>
</evidence>
<dbReference type="PANTHER" id="PTHR36115:SF6">
    <property type="entry name" value="PROLINE-RICH ANTIGEN HOMOLOG"/>
    <property type="match status" value="1"/>
</dbReference>
<organism evidence="8 9">
    <name type="scientific">Candidatus Amunia macphersoniae</name>
    <dbReference type="NCBI Taxonomy" id="3127014"/>
    <lineage>
        <taxon>Bacteria</taxon>
        <taxon>Bacillati</taxon>
        <taxon>Candidatus Dormiibacterota</taxon>
        <taxon>Candidatus Dormibacteria</taxon>
        <taxon>Candidatus Aeolococcales</taxon>
        <taxon>Candidatus Aeolococcaceae</taxon>
        <taxon>Candidatus Amunia</taxon>
    </lineage>
</organism>
<evidence type="ECO:0000256" key="1">
    <source>
        <dbReference type="ARBA" id="ARBA00004651"/>
    </source>
</evidence>
<proteinExistence type="predicted"/>
<dbReference type="Proteomes" id="UP000614410">
    <property type="component" value="Unassembled WGS sequence"/>
</dbReference>
<gene>
    <name evidence="8" type="ORF">JF887_08230</name>
</gene>
<evidence type="ECO:0000256" key="3">
    <source>
        <dbReference type="ARBA" id="ARBA00022692"/>
    </source>
</evidence>
<evidence type="ECO:0000313" key="8">
    <source>
        <dbReference type="EMBL" id="MBJ7609403.1"/>
    </source>
</evidence>
<feature type="transmembrane region" description="Helical" evidence="6">
    <location>
        <begin position="111"/>
        <end position="133"/>
    </location>
</feature>
<reference evidence="8 9" key="1">
    <citation type="submission" date="2020-10" db="EMBL/GenBank/DDBJ databases">
        <title>Ca. Dormibacterota MAGs.</title>
        <authorList>
            <person name="Montgomery K."/>
        </authorList>
    </citation>
    <scope>NUCLEOTIDE SEQUENCE [LARGE SCALE GENOMIC DNA]</scope>
    <source>
        <strain evidence="8">Mitchell_Peninsula_5</strain>
    </source>
</reference>
<comment type="caution">
    <text evidence="8">The sequence shown here is derived from an EMBL/GenBank/DDBJ whole genome shotgun (WGS) entry which is preliminary data.</text>
</comment>
<keyword evidence="3 6" id="KW-0812">Transmembrane</keyword>
<keyword evidence="2" id="KW-1003">Cell membrane</keyword>
<keyword evidence="5 6" id="KW-0472">Membrane</keyword>
<dbReference type="EMBL" id="JAEKNN010000041">
    <property type="protein sequence ID" value="MBJ7609403.1"/>
    <property type="molecule type" value="Genomic_DNA"/>
</dbReference>
<evidence type="ECO:0000313" key="9">
    <source>
        <dbReference type="Proteomes" id="UP000614410"/>
    </source>
</evidence>
<dbReference type="PANTHER" id="PTHR36115">
    <property type="entry name" value="PROLINE-RICH ANTIGEN HOMOLOG-RELATED"/>
    <property type="match status" value="1"/>
</dbReference>
<evidence type="ECO:0000259" key="7">
    <source>
        <dbReference type="Pfam" id="PF06271"/>
    </source>
</evidence>
<accession>A0A934KDM4</accession>
<evidence type="ECO:0000256" key="6">
    <source>
        <dbReference type="SAM" id="Phobius"/>
    </source>
</evidence>
<evidence type="ECO:0000256" key="2">
    <source>
        <dbReference type="ARBA" id="ARBA00022475"/>
    </source>
</evidence>
<dbReference type="Pfam" id="PF06271">
    <property type="entry name" value="RDD"/>
    <property type="match status" value="1"/>
</dbReference>
<feature type="domain" description="RDD" evidence="7">
    <location>
        <begin position="14"/>
        <end position="146"/>
    </location>
</feature>
<dbReference type="AlphaFoldDB" id="A0A934KDM4"/>
<sequence length="153" mass="16015">MTGRRPGPAPGLQYAGFWIRLVASLVDIIPIAVLGTVSRLVGVTSACTTAGSVTSCSYQVNGVSLLSVGAILALYWIVSWSLLGASLGQKLCGLHVVNAANGQTIGIGRAVLRYVGFVLSTIPCDIGLIWAAFDSQKQGWHDKIAGTFVVRRG</sequence>
<evidence type="ECO:0000256" key="4">
    <source>
        <dbReference type="ARBA" id="ARBA00022989"/>
    </source>
</evidence>
<protein>
    <submittedName>
        <fullName evidence="8">RDD family protein</fullName>
    </submittedName>
</protein>
<feature type="transmembrane region" description="Helical" evidence="6">
    <location>
        <begin position="58"/>
        <end position="78"/>
    </location>
</feature>
<comment type="subcellular location">
    <subcellularLocation>
        <location evidence="1">Cell membrane</location>
        <topology evidence="1">Multi-pass membrane protein</topology>
    </subcellularLocation>
</comment>
<name>A0A934KDM4_9BACT</name>